<dbReference type="Pfam" id="PF00534">
    <property type="entry name" value="Glycos_transf_1"/>
    <property type="match status" value="1"/>
</dbReference>
<dbReference type="PANTHER" id="PTHR12526:SF638">
    <property type="entry name" value="SPORE COAT PROTEIN SA"/>
    <property type="match status" value="1"/>
</dbReference>
<dbReference type="Pfam" id="PF13439">
    <property type="entry name" value="Glyco_transf_4"/>
    <property type="match status" value="1"/>
</dbReference>
<dbReference type="SUPFAM" id="SSF53756">
    <property type="entry name" value="UDP-Glycosyltransferase/glycogen phosphorylase"/>
    <property type="match status" value="1"/>
</dbReference>
<feature type="domain" description="Glycosyltransferase subfamily 4-like N-terminal" evidence="2">
    <location>
        <begin position="14"/>
        <end position="177"/>
    </location>
</feature>
<dbReference type="CDD" id="cd03801">
    <property type="entry name" value="GT4_PimA-like"/>
    <property type="match status" value="1"/>
</dbReference>
<comment type="caution">
    <text evidence="3">The sequence shown here is derived from an EMBL/GenBank/DDBJ whole genome shotgun (WGS) entry which is preliminary data.</text>
</comment>
<keyword evidence="4" id="KW-1185">Reference proteome</keyword>
<sequence>MRIVILKSFIDAAGGLEKNTWRIAKAFAACGHEVVLLTTGTHSFFTADGIEVVNVAERSRLSFFHMIDFDRKCKRWLQKNPSQVVFGMDRNSCQTHYRAGNGVHAQYLKQRSRIEPWYKRLSFGCNPLHRVILDYERIAFQSPSLRLLFTNSLMVRQEILERYEIEEEKVCVVHNGVEWGEFAAVFLQRESLGAQVKKEQGLDTGAFQFLFVGSGFKRKGLDYLLKALALLDRKDVQLTVVGKDKGMDEYALLAKKLGLSQQTFFVGVQKNVLPYYAMADCCVIPSIYDPFANVTLESLAMGLPVLTSRFNGGAEVVESLSGSVIEDLFSVDSFVDALQRMIKEPKTVVRAQKIRDSVEVYSYDKQMKKIIDNTLQTVP</sequence>
<dbReference type="InterPro" id="IPR001296">
    <property type="entry name" value="Glyco_trans_1"/>
</dbReference>
<organism evidence="3 4">
    <name type="scientific">Simkania negevensis</name>
    <dbReference type="NCBI Taxonomy" id="83561"/>
    <lineage>
        <taxon>Bacteria</taxon>
        <taxon>Pseudomonadati</taxon>
        <taxon>Chlamydiota</taxon>
        <taxon>Chlamydiia</taxon>
        <taxon>Parachlamydiales</taxon>
        <taxon>Simkaniaceae</taxon>
        <taxon>Simkania</taxon>
    </lineage>
</organism>
<protein>
    <submittedName>
        <fullName evidence="3">Glycosyltransferase family 4 protein</fullName>
    </submittedName>
</protein>
<proteinExistence type="predicted"/>
<evidence type="ECO:0000259" key="2">
    <source>
        <dbReference type="Pfam" id="PF13439"/>
    </source>
</evidence>
<accession>A0ABS3ARX1</accession>
<feature type="domain" description="Glycosyl transferase family 1" evidence="1">
    <location>
        <begin position="197"/>
        <end position="351"/>
    </location>
</feature>
<evidence type="ECO:0000313" key="3">
    <source>
        <dbReference type="EMBL" id="MBN4067294.1"/>
    </source>
</evidence>
<gene>
    <name evidence="3" type="ORF">JYU14_04345</name>
</gene>
<evidence type="ECO:0000313" key="4">
    <source>
        <dbReference type="Proteomes" id="UP000722121"/>
    </source>
</evidence>
<dbReference type="EMBL" id="JAFITR010000102">
    <property type="protein sequence ID" value="MBN4067294.1"/>
    <property type="molecule type" value="Genomic_DNA"/>
</dbReference>
<dbReference type="PANTHER" id="PTHR12526">
    <property type="entry name" value="GLYCOSYLTRANSFERASE"/>
    <property type="match status" value="1"/>
</dbReference>
<evidence type="ECO:0000259" key="1">
    <source>
        <dbReference type="Pfam" id="PF00534"/>
    </source>
</evidence>
<dbReference type="Gene3D" id="3.40.50.2000">
    <property type="entry name" value="Glycogen Phosphorylase B"/>
    <property type="match status" value="2"/>
</dbReference>
<dbReference type="Proteomes" id="UP000722121">
    <property type="component" value="Unassembled WGS sequence"/>
</dbReference>
<reference evidence="3 4" key="1">
    <citation type="submission" date="2021-02" db="EMBL/GenBank/DDBJ databases">
        <title>Activity-based single-cell genomes from oceanic crustal fluid captures similar information to metagenomic and metatranscriptomic surveys with orders of magnitude less sampling.</title>
        <authorList>
            <person name="D'Angelo T.S."/>
            <person name="Orcutt B.N."/>
        </authorList>
    </citation>
    <scope>NUCLEOTIDE SEQUENCE [LARGE SCALE GENOMIC DNA]</scope>
    <source>
        <strain evidence="3">AH-315-G07</strain>
    </source>
</reference>
<name>A0ABS3ARX1_9BACT</name>
<dbReference type="InterPro" id="IPR028098">
    <property type="entry name" value="Glyco_trans_4-like_N"/>
</dbReference>